<dbReference type="Proteomes" id="UP000609323">
    <property type="component" value="Unassembled WGS sequence"/>
</dbReference>
<dbReference type="SUPFAM" id="SSF55144">
    <property type="entry name" value="LigT-like"/>
    <property type="match status" value="1"/>
</dbReference>
<dbReference type="InterPro" id="IPR004175">
    <property type="entry name" value="RNA_CPDase"/>
</dbReference>
<reference evidence="3" key="1">
    <citation type="journal article" date="2019" name="Int. J. Syst. Evol. Microbiol.">
        <title>The Global Catalogue of Microorganisms (GCM) 10K type strain sequencing project: providing services to taxonomists for standard genome sequencing and annotation.</title>
        <authorList>
            <consortium name="The Broad Institute Genomics Platform"/>
            <consortium name="The Broad Institute Genome Sequencing Center for Infectious Disease"/>
            <person name="Wu L."/>
            <person name="Ma J."/>
        </authorList>
    </citation>
    <scope>NUCLEOTIDE SEQUENCE [LARGE SCALE GENOMIC DNA]</scope>
    <source>
        <strain evidence="3">CGMCC 1.15044</strain>
    </source>
</reference>
<accession>A0ABQ1FM80</accession>
<dbReference type="PANTHER" id="PTHR35561:SF1">
    <property type="entry name" value="RNA 2',3'-CYCLIC PHOSPHODIESTERASE"/>
    <property type="match status" value="1"/>
</dbReference>
<evidence type="ECO:0000313" key="2">
    <source>
        <dbReference type="EMBL" id="GGA19936.1"/>
    </source>
</evidence>
<evidence type="ECO:0000256" key="1">
    <source>
        <dbReference type="ARBA" id="ARBA00022801"/>
    </source>
</evidence>
<keyword evidence="1" id="KW-0378">Hydrolase</keyword>
<dbReference type="EMBL" id="BMHF01000001">
    <property type="protein sequence ID" value="GGA19936.1"/>
    <property type="molecule type" value="Genomic_DNA"/>
</dbReference>
<name>A0ABQ1FM80_9BACL</name>
<sequence>MQNQLRLFDPKGAYEPSINFHLTLRYIGESPDVRTIVERMEQIECEGFNLTLHELGLFEHSERNVVWSNVQEEPRLQALQLEVDRRLSDMGIGTASFLFNPHISLAFHCRSDIPDAFPSCTISPLSFKVCGFHLYEVEHTQEGKRFRKLRDFKLRE</sequence>
<evidence type="ECO:0008006" key="4">
    <source>
        <dbReference type="Google" id="ProtNLM"/>
    </source>
</evidence>
<organism evidence="2 3">
    <name type="scientific">Paenibacillus physcomitrellae</name>
    <dbReference type="NCBI Taxonomy" id="1619311"/>
    <lineage>
        <taxon>Bacteria</taxon>
        <taxon>Bacillati</taxon>
        <taxon>Bacillota</taxon>
        <taxon>Bacilli</taxon>
        <taxon>Bacillales</taxon>
        <taxon>Paenibacillaceae</taxon>
        <taxon>Paenibacillus</taxon>
    </lineage>
</organism>
<protein>
    <recommendedName>
        <fullName evidence="4">2'-5' RNA ligase</fullName>
    </recommendedName>
</protein>
<gene>
    <name evidence="2" type="ORF">GCM10010917_00680</name>
</gene>
<comment type="caution">
    <text evidence="2">The sequence shown here is derived from an EMBL/GenBank/DDBJ whole genome shotgun (WGS) entry which is preliminary data.</text>
</comment>
<proteinExistence type="predicted"/>
<dbReference type="InterPro" id="IPR009097">
    <property type="entry name" value="Cyclic_Pdiesterase"/>
</dbReference>
<evidence type="ECO:0000313" key="3">
    <source>
        <dbReference type="Proteomes" id="UP000609323"/>
    </source>
</evidence>
<dbReference type="Pfam" id="PF13563">
    <property type="entry name" value="2_5_RNA_ligase2"/>
    <property type="match status" value="1"/>
</dbReference>
<keyword evidence="3" id="KW-1185">Reference proteome</keyword>
<dbReference type="PANTHER" id="PTHR35561">
    <property type="entry name" value="RNA 2',3'-CYCLIC PHOSPHODIESTERASE"/>
    <property type="match status" value="1"/>
</dbReference>
<dbReference type="Gene3D" id="3.90.1140.10">
    <property type="entry name" value="Cyclic phosphodiesterase"/>
    <property type="match status" value="1"/>
</dbReference>
<dbReference type="NCBIfam" id="TIGR02258">
    <property type="entry name" value="2_5_ligase"/>
    <property type="match status" value="1"/>
</dbReference>